<dbReference type="Proteomes" id="UP000585363">
    <property type="component" value="Unassembled WGS sequence"/>
</dbReference>
<reference evidence="1 2" key="1">
    <citation type="submission" date="2020-01" db="EMBL/GenBank/DDBJ databases">
        <authorList>
            <person name="Lee S.D."/>
        </authorList>
    </citation>
    <scope>NUCLEOTIDE SEQUENCE [LARGE SCALE GENOMIC DNA]</scope>
    <source>
        <strain evidence="1 2">SAP-1</strain>
    </source>
</reference>
<dbReference type="NCBIfam" id="NF007788">
    <property type="entry name" value="PRK10481.1"/>
    <property type="match status" value="1"/>
</dbReference>
<reference evidence="1 2" key="2">
    <citation type="submission" date="2020-06" db="EMBL/GenBank/DDBJ databases">
        <title>Polyphasic characterization of a Rahnella strain isolated from tree sap.</title>
        <authorList>
            <person name="Kim I.S."/>
        </authorList>
    </citation>
    <scope>NUCLEOTIDE SEQUENCE [LARGE SCALE GENOMIC DNA]</scope>
    <source>
        <strain evidence="1 2">SAP-1</strain>
    </source>
</reference>
<dbReference type="Pfam" id="PF07302">
    <property type="entry name" value="AroM"/>
    <property type="match status" value="1"/>
</dbReference>
<name>A0A848MFW8_9GAMM</name>
<evidence type="ECO:0000313" key="2">
    <source>
        <dbReference type="Proteomes" id="UP000585363"/>
    </source>
</evidence>
<dbReference type="AlphaFoldDB" id="A0A848MFW8"/>
<proteinExistence type="predicted"/>
<organism evidence="1 2">
    <name type="scientific">Rouxiella aceris</name>
    <dbReference type="NCBI Taxonomy" id="2703884"/>
    <lineage>
        <taxon>Bacteria</taxon>
        <taxon>Pseudomonadati</taxon>
        <taxon>Pseudomonadota</taxon>
        <taxon>Gammaproteobacteria</taxon>
        <taxon>Enterobacterales</taxon>
        <taxon>Yersiniaceae</taxon>
        <taxon>Rouxiella</taxon>
    </lineage>
</organism>
<protein>
    <submittedName>
        <fullName evidence="1">AroM family protein</fullName>
    </submittedName>
</protein>
<gene>
    <name evidence="1" type="ORF">GW590_04180</name>
</gene>
<sequence length="225" mass="24467">MITSFVTLTVGQTPRSGIMPLLDEYLPAEQVTHTGLLDGMTREQIEQDFSPESGEDMLVSCLLDGSQISLSSARVEQALQQKINWLEGEGCDTILLLGTDEFHHLRARQAMLLEPDRIIPPLIGAIVGNNQVGIVVPAASQIENQAGKWLKLAKKPCFAAANPYLDDEQGLIDAALSLRAQGAQVVVLDCIGYQHAHCDIIQKQLDVPVMLSNTLLAKLASELLM</sequence>
<evidence type="ECO:0000313" key="1">
    <source>
        <dbReference type="EMBL" id="NMP26069.1"/>
    </source>
</evidence>
<dbReference type="InterPro" id="IPR010843">
    <property type="entry name" value="Uncharacterised_AroM"/>
</dbReference>
<comment type="caution">
    <text evidence="1">The sequence shown here is derived from an EMBL/GenBank/DDBJ whole genome shotgun (WGS) entry which is preliminary data.</text>
</comment>
<dbReference type="EMBL" id="JAADJU010000002">
    <property type="protein sequence ID" value="NMP26069.1"/>
    <property type="molecule type" value="Genomic_DNA"/>
</dbReference>
<accession>A0A848MFW8</accession>
<dbReference type="RefSeq" id="WP_169401770.1">
    <property type="nucleotide sequence ID" value="NZ_JAADJU010000002.1"/>
</dbReference>
<keyword evidence="2" id="KW-1185">Reference proteome</keyword>